<protein>
    <submittedName>
        <fullName evidence="2">Uncharacterized protein</fullName>
    </submittedName>
</protein>
<dbReference type="AlphaFoldDB" id="A0A4Q9PNI7"/>
<sequence>MSTSTTSTSFSSGSSLSSATSSWSRSLPHPPAPCTMNATANPSSSRTPGPLPATPSIAALPSLAHSLSAFPTMTMVTNDMVHYGNLGRTKGASEAKLNSALRITQQRQVSTAAPGALAMMSATSSPASRTLTLARYPTSEDEDAVLLLVPKRSKAKRSS</sequence>
<dbReference type="EMBL" id="ML145163">
    <property type="protein sequence ID" value="TBU55776.1"/>
    <property type="molecule type" value="Genomic_DNA"/>
</dbReference>
<feature type="compositionally biased region" description="Polar residues" evidence="1">
    <location>
        <begin position="36"/>
        <end position="47"/>
    </location>
</feature>
<feature type="region of interest" description="Disordered" evidence="1">
    <location>
        <begin position="1"/>
        <end position="56"/>
    </location>
</feature>
<name>A0A4Q9PNI7_9APHY</name>
<reference evidence="2 3" key="1">
    <citation type="submission" date="2019-01" db="EMBL/GenBank/DDBJ databases">
        <title>Draft genome sequences of three monokaryotic isolates of the white-rot basidiomycete fungus Dichomitus squalens.</title>
        <authorList>
            <consortium name="DOE Joint Genome Institute"/>
            <person name="Lopez S.C."/>
            <person name="Andreopoulos B."/>
            <person name="Pangilinan J."/>
            <person name="Lipzen A."/>
            <person name="Riley R."/>
            <person name="Ahrendt S."/>
            <person name="Ng V."/>
            <person name="Barry K."/>
            <person name="Daum C."/>
            <person name="Grigoriev I.V."/>
            <person name="Hilden K.S."/>
            <person name="Makela M.R."/>
            <person name="de Vries R.P."/>
        </authorList>
    </citation>
    <scope>NUCLEOTIDE SEQUENCE [LARGE SCALE GENOMIC DNA]</scope>
    <source>
        <strain evidence="2 3">CBS 464.89</strain>
    </source>
</reference>
<proteinExistence type="predicted"/>
<accession>A0A4Q9PNI7</accession>
<dbReference type="Proteomes" id="UP000292082">
    <property type="component" value="Unassembled WGS sequence"/>
</dbReference>
<evidence type="ECO:0000313" key="3">
    <source>
        <dbReference type="Proteomes" id="UP000292082"/>
    </source>
</evidence>
<keyword evidence="3" id="KW-1185">Reference proteome</keyword>
<feature type="compositionally biased region" description="Low complexity" evidence="1">
    <location>
        <begin position="1"/>
        <end position="26"/>
    </location>
</feature>
<evidence type="ECO:0000256" key="1">
    <source>
        <dbReference type="SAM" id="MobiDB-lite"/>
    </source>
</evidence>
<evidence type="ECO:0000313" key="2">
    <source>
        <dbReference type="EMBL" id="TBU55776.1"/>
    </source>
</evidence>
<gene>
    <name evidence="2" type="ORF">BD310DRAFT_933001</name>
</gene>
<organism evidence="2 3">
    <name type="scientific">Dichomitus squalens</name>
    <dbReference type="NCBI Taxonomy" id="114155"/>
    <lineage>
        <taxon>Eukaryota</taxon>
        <taxon>Fungi</taxon>
        <taxon>Dikarya</taxon>
        <taxon>Basidiomycota</taxon>
        <taxon>Agaricomycotina</taxon>
        <taxon>Agaricomycetes</taxon>
        <taxon>Polyporales</taxon>
        <taxon>Polyporaceae</taxon>
        <taxon>Dichomitus</taxon>
    </lineage>
</organism>